<feature type="chain" id="PRO_5011526894" evidence="1">
    <location>
        <begin position="20"/>
        <end position="189"/>
    </location>
</feature>
<organism evidence="3 4">
    <name type="scientific">Halpernia frigidisoli</name>
    <dbReference type="NCBI Taxonomy" id="1125876"/>
    <lineage>
        <taxon>Bacteria</taxon>
        <taxon>Pseudomonadati</taxon>
        <taxon>Bacteroidota</taxon>
        <taxon>Flavobacteriia</taxon>
        <taxon>Flavobacteriales</taxon>
        <taxon>Weeksellaceae</taxon>
        <taxon>Chryseobacterium group</taxon>
        <taxon>Halpernia</taxon>
    </lineage>
</organism>
<dbReference type="Proteomes" id="UP000198931">
    <property type="component" value="Unassembled WGS sequence"/>
</dbReference>
<dbReference type="OrthoDB" id="9810174at2"/>
<feature type="domain" description="Phage tail collar" evidence="2">
    <location>
        <begin position="25"/>
        <end position="81"/>
    </location>
</feature>
<gene>
    <name evidence="3" type="ORF">SAMN05443292_2155</name>
</gene>
<name>A0A1I3H252_9FLAO</name>
<evidence type="ECO:0000259" key="2">
    <source>
        <dbReference type="Pfam" id="PF07484"/>
    </source>
</evidence>
<accession>A0A1I3H252</accession>
<evidence type="ECO:0000313" key="3">
    <source>
        <dbReference type="EMBL" id="SFI29928.1"/>
    </source>
</evidence>
<dbReference type="RefSeq" id="WP_090080406.1">
    <property type="nucleotide sequence ID" value="NZ_FOQT01000003.1"/>
</dbReference>
<dbReference type="EMBL" id="FOQT01000003">
    <property type="protein sequence ID" value="SFI29928.1"/>
    <property type="molecule type" value="Genomic_DNA"/>
</dbReference>
<reference evidence="3 4" key="1">
    <citation type="submission" date="2016-10" db="EMBL/GenBank/DDBJ databases">
        <authorList>
            <person name="de Groot N.N."/>
        </authorList>
    </citation>
    <scope>NUCLEOTIDE SEQUENCE [LARGE SCALE GENOMIC DNA]</scope>
    <source>
        <strain evidence="3 4">DSM 26000</strain>
    </source>
</reference>
<dbReference type="AlphaFoldDB" id="A0A1I3H252"/>
<dbReference type="SUPFAM" id="SSF88874">
    <property type="entry name" value="Receptor-binding domain of short tail fibre protein gp12"/>
    <property type="match status" value="1"/>
</dbReference>
<proteinExistence type="predicted"/>
<dbReference type="InterPro" id="IPR037053">
    <property type="entry name" value="Phage_tail_collar_dom_sf"/>
</dbReference>
<keyword evidence="1" id="KW-0732">Signal</keyword>
<keyword evidence="4" id="KW-1185">Reference proteome</keyword>
<dbReference type="STRING" id="1125876.SAMN05443292_2155"/>
<protein>
    <submittedName>
        <fullName evidence="3">Microcystin-dependent protein</fullName>
    </submittedName>
</protein>
<feature type="signal peptide" evidence="1">
    <location>
        <begin position="1"/>
        <end position="19"/>
    </location>
</feature>
<evidence type="ECO:0000313" key="4">
    <source>
        <dbReference type="Proteomes" id="UP000198931"/>
    </source>
</evidence>
<evidence type="ECO:0000256" key="1">
    <source>
        <dbReference type="SAM" id="SignalP"/>
    </source>
</evidence>
<dbReference type="InterPro" id="IPR011083">
    <property type="entry name" value="Phage_tail_collar_dom"/>
</dbReference>
<dbReference type="Gene3D" id="3.90.1340.10">
    <property type="entry name" value="Phage tail collar domain"/>
    <property type="match status" value="1"/>
</dbReference>
<dbReference type="Pfam" id="PF07484">
    <property type="entry name" value="Collar"/>
    <property type="match status" value="1"/>
</dbReference>
<sequence length="189" mass="20125">MKKTILLVVLGFMANGLKAQDQFLGQVNFVPYDFAPKGWAECNGQLMSINQNQALFSLLGTTYGGNGVQTFALPDMRGRTIIDDGTGISTYTEGQTGGSESVTLNVTQIPTHSHTVNAVTDVGNSEVATGNLPANTVSPDTEYSTSAANTTMKSTMLSETGGNQPHENRPPFIVLKCIIAITGYYPSRP</sequence>